<dbReference type="EMBL" id="OBQK01000001">
    <property type="protein sequence ID" value="SOC52146.1"/>
    <property type="molecule type" value="Genomic_DNA"/>
</dbReference>
<reference evidence="4" key="1">
    <citation type="submission" date="2017-08" db="EMBL/GenBank/DDBJ databases">
        <authorList>
            <person name="Varghese N."/>
            <person name="Submissions S."/>
        </authorList>
    </citation>
    <scope>NUCLEOTIDE SEQUENCE [LARGE SCALE GENOMIC DNA]</scope>
    <source>
        <strain evidence="4">USBA17B2</strain>
    </source>
</reference>
<evidence type="ECO:0000313" key="3">
    <source>
        <dbReference type="EMBL" id="SOC52146.1"/>
    </source>
</evidence>
<name>A0A285VG96_9MICO</name>
<keyword evidence="2" id="KW-0812">Transmembrane</keyword>
<protein>
    <submittedName>
        <fullName evidence="3">Uncharacterized protein</fullName>
    </submittedName>
</protein>
<feature type="region of interest" description="Disordered" evidence="1">
    <location>
        <begin position="192"/>
        <end position="284"/>
    </location>
</feature>
<sequence>MSSYAYGPSAQVPQRRSGMRTAGKWMFFVGLLLSLITAGVMIWGGSQAFRAFSAMENDLIPVEGTTTVSMPERSVRAIVSSSAEEPQCTVTDPDGVSVPTTPDQAVSDLAADEQYRVVGTITAAEAGDYTVECSGGAAQVTGALPASGVIGITAAALGALALVPLGIITLLGLILWLVGRSRDRKAALAPGVGYRQGQPVGYGQSQGYGEGQPGYGQSQGYGEGQPGYGQSQSYGEGQQGYGQTQGQHGYGQSQGAGQEPHDPWAAPPPPGERRTGEGPTDETR</sequence>
<proteinExistence type="predicted"/>
<gene>
    <name evidence="3" type="ORF">SAMN05421879_101429</name>
</gene>
<dbReference type="RefSeq" id="WP_141401382.1">
    <property type="nucleotide sequence ID" value="NZ_OBQK01000001.1"/>
</dbReference>
<evidence type="ECO:0000313" key="4">
    <source>
        <dbReference type="Proteomes" id="UP000219688"/>
    </source>
</evidence>
<evidence type="ECO:0000256" key="1">
    <source>
        <dbReference type="SAM" id="MobiDB-lite"/>
    </source>
</evidence>
<dbReference type="Proteomes" id="UP000219688">
    <property type="component" value="Unassembled WGS sequence"/>
</dbReference>
<dbReference type="AlphaFoldDB" id="A0A285VG96"/>
<keyword evidence="4" id="KW-1185">Reference proteome</keyword>
<feature type="transmembrane region" description="Helical" evidence="2">
    <location>
        <begin position="149"/>
        <end position="178"/>
    </location>
</feature>
<feature type="compositionally biased region" description="Low complexity" evidence="1">
    <location>
        <begin position="228"/>
        <end position="247"/>
    </location>
</feature>
<feature type="compositionally biased region" description="Gly residues" evidence="1">
    <location>
        <begin position="204"/>
        <end position="227"/>
    </location>
</feature>
<keyword evidence="2" id="KW-1133">Transmembrane helix</keyword>
<accession>A0A285VG96</accession>
<feature type="compositionally biased region" description="Basic and acidic residues" evidence="1">
    <location>
        <begin position="271"/>
        <end position="284"/>
    </location>
</feature>
<evidence type="ECO:0000256" key="2">
    <source>
        <dbReference type="SAM" id="Phobius"/>
    </source>
</evidence>
<keyword evidence="2" id="KW-0472">Membrane</keyword>
<organism evidence="3 4">
    <name type="scientific">Ornithinimicrobium cerasi</name>
    <dbReference type="NCBI Taxonomy" id="2248773"/>
    <lineage>
        <taxon>Bacteria</taxon>
        <taxon>Bacillati</taxon>
        <taxon>Actinomycetota</taxon>
        <taxon>Actinomycetes</taxon>
        <taxon>Micrococcales</taxon>
        <taxon>Ornithinimicrobiaceae</taxon>
        <taxon>Ornithinimicrobium</taxon>
    </lineage>
</organism>
<feature type="transmembrane region" description="Helical" evidence="2">
    <location>
        <begin position="25"/>
        <end position="45"/>
    </location>
</feature>